<dbReference type="EMBL" id="JAACJM010000097">
    <property type="protein sequence ID" value="KAF5347074.1"/>
    <property type="molecule type" value="Genomic_DNA"/>
</dbReference>
<dbReference type="OrthoDB" id="2269034at2759"/>
<protein>
    <recommendedName>
        <fullName evidence="3">F-box domain-containing protein</fullName>
    </recommendedName>
</protein>
<dbReference type="Gene3D" id="3.80.10.10">
    <property type="entry name" value="Ribonuclease Inhibitor"/>
    <property type="match status" value="1"/>
</dbReference>
<dbReference type="Proteomes" id="UP000559256">
    <property type="component" value="Unassembled WGS sequence"/>
</dbReference>
<evidence type="ECO:0008006" key="3">
    <source>
        <dbReference type="Google" id="ProtNLM"/>
    </source>
</evidence>
<reference evidence="1 2" key="1">
    <citation type="journal article" date="2020" name="ISME J.">
        <title>Uncovering the hidden diversity of litter-decomposition mechanisms in mushroom-forming fungi.</title>
        <authorList>
            <person name="Floudas D."/>
            <person name="Bentzer J."/>
            <person name="Ahren D."/>
            <person name="Johansson T."/>
            <person name="Persson P."/>
            <person name="Tunlid A."/>
        </authorList>
    </citation>
    <scope>NUCLEOTIDE SEQUENCE [LARGE SCALE GENOMIC DNA]</scope>
    <source>
        <strain evidence="1 2">CBS 291.85</strain>
    </source>
</reference>
<name>A0A8H5CS79_9AGAR</name>
<sequence>MADPPIHNLPVEVLTQIFQLTAHCSGKNCSNLVTLVVDTLCDGVWHEVTVHTTPTLDISHTCSHWRAIAISTPSLWSRLDIELYLRVENEVTLDLVNLYLSRSTPALLTLRLGGYDLGDGVDRKIFEAIAKEKFRWQVADFTELMCSDWVDWDFPENGDCENLKVLGLPRISTRDDVNLFFQRIGKTPELHRLSINGSWYSKSILGSLPELLPFQQVTSFDIVDENSRPRVKWCHYHKILSHLPNLQKLSIKSHFRVFTRISDRDVRLECLALPHLQKLVFYVHDRPDLPVSAACFFQSFKAPPLSVLQLDTMKNTMPITTSVQSNFLDSLHTFLGVSECQLRELKLTGDVLDTHMILSLLKATPAVEQLSIHGGHKRLELFEALTIHGQPGSEVDSGASQSQEWGQSIPLPRLTKLDMTVILDFEELEKRDSVEDEADVEDTVDVVLDRISAMVSSRRHTIPSSHSLQSVAALQRFRFCVQRAVPCTESMTKWLSHFYSFTVPRLRALAGGGFELELLTETKYINIDEM</sequence>
<dbReference type="SUPFAM" id="SSF52047">
    <property type="entry name" value="RNI-like"/>
    <property type="match status" value="1"/>
</dbReference>
<gene>
    <name evidence="1" type="ORF">D9758_011624</name>
</gene>
<comment type="caution">
    <text evidence="1">The sequence shown here is derived from an EMBL/GenBank/DDBJ whole genome shotgun (WGS) entry which is preliminary data.</text>
</comment>
<evidence type="ECO:0000313" key="1">
    <source>
        <dbReference type="EMBL" id="KAF5347074.1"/>
    </source>
</evidence>
<proteinExistence type="predicted"/>
<organism evidence="1 2">
    <name type="scientific">Tetrapyrgos nigripes</name>
    <dbReference type="NCBI Taxonomy" id="182062"/>
    <lineage>
        <taxon>Eukaryota</taxon>
        <taxon>Fungi</taxon>
        <taxon>Dikarya</taxon>
        <taxon>Basidiomycota</taxon>
        <taxon>Agaricomycotina</taxon>
        <taxon>Agaricomycetes</taxon>
        <taxon>Agaricomycetidae</taxon>
        <taxon>Agaricales</taxon>
        <taxon>Marasmiineae</taxon>
        <taxon>Marasmiaceae</taxon>
        <taxon>Tetrapyrgos</taxon>
    </lineage>
</organism>
<accession>A0A8H5CS79</accession>
<dbReference type="AlphaFoldDB" id="A0A8H5CS79"/>
<keyword evidence="2" id="KW-1185">Reference proteome</keyword>
<evidence type="ECO:0000313" key="2">
    <source>
        <dbReference type="Proteomes" id="UP000559256"/>
    </source>
</evidence>
<dbReference type="InterPro" id="IPR032675">
    <property type="entry name" value="LRR_dom_sf"/>
</dbReference>
<dbReference type="Gene3D" id="1.20.1280.50">
    <property type="match status" value="1"/>
</dbReference>